<dbReference type="EC" id="2.1.1.6" evidence="1"/>
<dbReference type="InterPro" id="IPR029063">
    <property type="entry name" value="SAM-dependent_MTases_sf"/>
</dbReference>
<dbReference type="PANTHER" id="PTHR43836">
    <property type="entry name" value="CATECHOL O-METHYLTRANSFERASE 1-RELATED"/>
    <property type="match status" value="1"/>
</dbReference>
<dbReference type="eggNOG" id="KOG1663">
    <property type="taxonomic scope" value="Eukaryota"/>
</dbReference>
<dbReference type="Proteomes" id="UP000195557">
    <property type="component" value="Unassembled WGS sequence"/>
</dbReference>
<sequence>MRAIACARPRARAHAVASTSSAHDHRASASTVSRRASSLGFALSTALASNVSTSSPARAGGSTGAPRDDDDDDDVDFFTEYPYAKPADVIPYVERKARRGDPASVLRAYDAFGRKYPTYKLGAEKSALYGNEVLDTIEDLRCVVEIGTFLGYSAIATAMRFRDPAARMLCVEFEERHADVARWAIDYAGLSDRIEVLTRAGSDAVDEARAFVNRVKGEGRGTDVLFLDHAKERYLPDLKLYEDAGIVRQGTIVVADNVVYPGAPGYLEYVDSASKRYDTRLLEAMFEYDQIWKKDWVTPKDALSVSVRL</sequence>
<organism evidence="8">
    <name type="scientific">Ostreococcus tauri</name>
    <name type="common">Marine green alga</name>
    <dbReference type="NCBI Taxonomy" id="70448"/>
    <lineage>
        <taxon>Eukaryota</taxon>
        <taxon>Viridiplantae</taxon>
        <taxon>Chlorophyta</taxon>
        <taxon>Mamiellophyceae</taxon>
        <taxon>Mamiellales</taxon>
        <taxon>Bathycoccaceae</taxon>
        <taxon>Ostreococcus</taxon>
    </lineage>
</organism>
<evidence type="ECO:0000256" key="1">
    <source>
        <dbReference type="ARBA" id="ARBA00012880"/>
    </source>
</evidence>
<keyword evidence="5" id="KW-0128">Catecholamine metabolism</keyword>
<evidence type="ECO:0000256" key="7">
    <source>
        <dbReference type="SAM" id="MobiDB-lite"/>
    </source>
</evidence>
<dbReference type="EMBL" id="KZ155772">
    <property type="protein sequence ID" value="OUS48805.1"/>
    <property type="molecule type" value="Genomic_DNA"/>
</dbReference>
<dbReference type="Pfam" id="PF01596">
    <property type="entry name" value="Methyltransf_3"/>
    <property type="match status" value="1"/>
</dbReference>
<evidence type="ECO:0000256" key="5">
    <source>
        <dbReference type="ARBA" id="ARBA00022939"/>
    </source>
</evidence>
<evidence type="ECO:0000313" key="8">
    <source>
        <dbReference type="EMBL" id="OUS48805.1"/>
    </source>
</evidence>
<dbReference type="GO" id="GO:0016206">
    <property type="term" value="F:catechol O-methyltransferase activity"/>
    <property type="evidence" value="ECO:0007669"/>
    <property type="project" value="UniProtKB-EC"/>
</dbReference>
<dbReference type="Gene3D" id="3.40.50.150">
    <property type="entry name" value="Vaccinia Virus protein VP39"/>
    <property type="match status" value="1"/>
</dbReference>
<dbReference type="SUPFAM" id="SSF53335">
    <property type="entry name" value="S-adenosyl-L-methionine-dependent methyltransferases"/>
    <property type="match status" value="1"/>
</dbReference>
<keyword evidence="2 8" id="KW-0489">Methyltransferase</keyword>
<dbReference type="GO" id="GO:0006584">
    <property type="term" value="P:catecholamine metabolic process"/>
    <property type="evidence" value="ECO:0007669"/>
    <property type="project" value="UniProtKB-KW"/>
</dbReference>
<dbReference type="InterPro" id="IPR002935">
    <property type="entry name" value="SAM_O-MeTrfase"/>
</dbReference>
<evidence type="ECO:0000256" key="4">
    <source>
        <dbReference type="ARBA" id="ARBA00022691"/>
    </source>
</evidence>
<reference evidence="8" key="1">
    <citation type="submission" date="2017-04" db="EMBL/GenBank/DDBJ databases">
        <title>Population genomics of picophytoplankton unveils novel chromosome hypervariability.</title>
        <authorList>
            <consortium name="DOE Joint Genome Institute"/>
            <person name="Blanc-Mathieu R."/>
            <person name="Krasovec M."/>
            <person name="Hebrard M."/>
            <person name="Yau S."/>
            <person name="Desgranges E."/>
            <person name="Martin J."/>
            <person name="Schackwitz W."/>
            <person name="Kuo A."/>
            <person name="Salin G."/>
            <person name="Donnadieu C."/>
            <person name="Desdevises Y."/>
            <person name="Sanchez-Ferandin S."/>
            <person name="Moreau H."/>
            <person name="Rivals E."/>
            <person name="Grigoriev I.V."/>
            <person name="Grimsley N."/>
            <person name="Eyre-Walker A."/>
            <person name="Piganeau G."/>
        </authorList>
    </citation>
    <scope>NUCLEOTIDE SEQUENCE [LARGE SCALE GENOMIC DNA]</scope>
    <source>
        <strain evidence="8">RCC 1115</strain>
    </source>
</reference>
<dbReference type="PANTHER" id="PTHR43836:SF2">
    <property type="entry name" value="CATECHOL O-METHYLTRANSFERASE 1-RELATED"/>
    <property type="match status" value="1"/>
</dbReference>
<dbReference type="AlphaFoldDB" id="A0A1Y5IPA5"/>
<feature type="region of interest" description="Disordered" evidence="7">
    <location>
        <begin position="52"/>
        <end position="73"/>
    </location>
</feature>
<dbReference type="PROSITE" id="PS51682">
    <property type="entry name" value="SAM_OMT_I"/>
    <property type="match status" value="1"/>
</dbReference>
<accession>A0A1Y5IPA5</accession>
<evidence type="ECO:0000256" key="6">
    <source>
        <dbReference type="ARBA" id="ARBA00023453"/>
    </source>
</evidence>
<evidence type="ECO:0000256" key="2">
    <source>
        <dbReference type="ARBA" id="ARBA00022603"/>
    </source>
</evidence>
<protein>
    <recommendedName>
        <fullName evidence="1">catechol O-methyltransferase</fullName>
        <ecNumber evidence="1">2.1.1.6</ecNumber>
    </recommendedName>
</protein>
<proteinExistence type="inferred from homology"/>
<gene>
    <name evidence="8" type="ORF">BE221DRAFT_67674</name>
</gene>
<dbReference type="GO" id="GO:0032259">
    <property type="term" value="P:methylation"/>
    <property type="evidence" value="ECO:0007669"/>
    <property type="project" value="UniProtKB-KW"/>
</dbReference>
<keyword evidence="4" id="KW-0949">S-adenosyl-L-methionine</keyword>
<comment type="similarity">
    <text evidence="6">Belongs to the class I-like SAM-binding methyltransferase superfamily. Cation-dependent O-methyltransferase family.</text>
</comment>
<keyword evidence="3 8" id="KW-0808">Transferase</keyword>
<name>A0A1Y5IPA5_OSTTA</name>
<evidence type="ECO:0000256" key="3">
    <source>
        <dbReference type="ARBA" id="ARBA00022679"/>
    </source>
</evidence>